<gene>
    <name evidence="12" type="ORF">PSYICH_LOCUS6342</name>
</gene>
<keyword evidence="13" id="KW-1185">Reference proteome</keyword>
<evidence type="ECO:0000256" key="8">
    <source>
        <dbReference type="ARBA" id="ARBA00023326"/>
    </source>
</evidence>
<keyword evidence="7" id="KW-0326">Glycosidase</keyword>
<evidence type="ECO:0000259" key="11">
    <source>
        <dbReference type="PROSITE" id="PS01140"/>
    </source>
</evidence>
<reference evidence="12" key="1">
    <citation type="submission" date="2022-01" db="EMBL/GenBank/DDBJ databases">
        <authorList>
            <person name="King R."/>
        </authorList>
    </citation>
    <scope>NUCLEOTIDE SEQUENCE</scope>
</reference>
<comment type="similarity">
    <text evidence="2">Belongs to the glycosyl hydrolase 45 (cellulase K) family.</text>
</comment>
<evidence type="ECO:0000313" key="13">
    <source>
        <dbReference type="Proteomes" id="UP001153636"/>
    </source>
</evidence>
<evidence type="ECO:0000256" key="3">
    <source>
        <dbReference type="ARBA" id="ARBA00012601"/>
    </source>
</evidence>
<keyword evidence="8" id="KW-0624">Polysaccharide degradation</keyword>
<evidence type="ECO:0000256" key="4">
    <source>
        <dbReference type="ARBA" id="ARBA00022801"/>
    </source>
</evidence>
<keyword evidence="6" id="KW-0119">Carbohydrate metabolism</keyword>
<evidence type="ECO:0000256" key="9">
    <source>
        <dbReference type="PROSITE-ProRule" id="PRU10069"/>
    </source>
</evidence>
<dbReference type="Proteomes" id="UP001153636">
    <property type="component" value="Chromosome 2"/>
</dbReference>
<evidence type="ECO:0000256" key="7">
    <source>
        <dbReference type="ARBA" id="ARBA00023295"/>
    </source>
</evidence>
<feature type="domain" description="Glycosyl hydrolases family 45 active site" evidence="11">
    <location>
        <begin position="35"/>
        <end position="46"/>
    </location>
</feature>
<evidence type="ECO:0000256" key="2">
    <source>
        <dbReference type="ARBA" id="ARBA00007793"/>
    </source>
</evidence>
<dbReference type="EC" id="3.2.1.4" evidence="3 9"/>
<dbReference type="EMBL" id="OV651814">
    <property type="protein sequence ID" value="CAH1105955.1"/>
    <property type="molecule type" value="Genomic_DNA"/>
</dbReference>
<dbReference type="Pfam" id="PF02015">
    <property type="entry name" value="Glyco_hydro_45"/>
    <property type="match status" value="1"/>
</dbReference>
<evidence type="ECO:0000256" key="5">
    <source>
        <dbReference type="ARBA" id="ARBA00023001"/>
    </source>
</evidence>
<dbReference type="Gene3D" id="2.40.40.10">
    <property type="entry name" value="RlpA-like domain"/>
    <property type="match status" value="1"/>
</dbReference>
<sequence length="239" mass="25544">MRSYIACVVVFSIICVALAQYLTPIPGGKSGEGITTRYWDCCAPSCAWDQIVHTKNGVPIQTCLVDGVTPSERSHNGQSGCVEGGTAFTCNSQQPRIVNSSLSYAFVAASFAGGLDTEDCCICLVMDFKGDLSGKRLIAQVTNTGAALEENHFDILIPGGGVGVFPLGCSRQWNAPATGWGEQYGGVTSEEQCSELPAVLQDGCRWRWTFMNGVSNPNVSFYQIKCPAELVDISKCGDM</sequence>
<dbReference type="PROSITE" id="PS01140">
    <property type="entry name" value="GLYCOSYL_HYDROL_F45"/>
    <property type="match status" value="1"/>
</dbReference>
<keyword evidence="4" id="KW-0378">Hydrolase</keyword>
<dbReference type="PANTHER" id="PTHR39730">
    <property type="entry name" value="ENDOGLUCANASE 1"/>
    <property type="match status" value="1"/>
</dbReference>
<comment type="catalytic activity">
    <reaction evidence="1 9">
        <text>Endohydrolysis of (1-&gt;4)-beta-D-glucosidic linkages in cellulose, lichenin and cereal beta-D-glucans.</text>
        <dbReference type="EC" id="3.2.1.4"/>
    </reaction>
</comment>
<keyword evidence="5" id="KW-0136">Cellulose degradation</keyword>
<protein>
    <recommendedName>
        <fullName evidence="3 9">Cellulase</fullName>
        <ecNumber evidence="3 9">3.2.1.4</ecNumber>
    </recommendedName>
</protein>
<organism evidence="12 13">
    <name type="scientific">Psylliodes chrysocephalus</name>
    <dbReference type="NCBI Taxonomy" id="3402493"/>
    <lineage>
        <taxon>Eukaryota</taxon>
        <taxon>Metazoa</taxon>
        <taxon>Ecdysozoa</taxon>
        <taxon>Arthropoda</taxon>
        <taxon>Hexapoda</taxon>
        <taxon>Insecta</taxon>
        <taxon>Pterygota</taxon>
        <taxon>Neoptera</taxon>
        <taxon>Endopterygota</taxon>
        <taxon>Coleoptera</taxon>
        <taxon>Polyphaga</taxon>
        <taxon>Cucujiformia</taxon>
        <taxon>Chrysomeloidea</taxon>
        <taxon>Chrysomelidae</taxon>
        <taxon>Galerucinae</taxon>
        <taxon>Alticini</taxon>
        <taxon>Psylliodes</taxon>
    </lineage>
</organism>
<dbReference type="SUPFAM" id="SSF50685">
    <property type="entry name" value="Barwin-like endoglucanases"/>
    <property type="match status" value="1"/>
</dbReference>
<dbReference type="OrthoDB" id="10035502at2759"/>
<evidence type="ECO:0000313" key="12">
    <source>
        <dbReference type="EMBL" id="CAH1105955.1"/>
    </source>
</evidence>
<proteinExistence type="inferred from homology"/>
<evidence type="ECO:0000256" key="6">
    <source>
        <dbReference type="ARBA" id="ARBA00023277"/>
    </source>
</evidence>
<evidence type="ECO:0000256" key="1">
    <source>
        <dbReference type="ARBA" id="ARBA00000966"/>
    </source>
</evidence>
<dbReference type="AlphaFoldDB" id="A0A9P0CU79"/>
<feature type="chain" id="PRO_5040400575" description="Cellulase" evidence="10">
    <location>
        <begin position="20"/>
        <end position="239"/>
    </location>
</feature>
<accession>A0A9P0CU79</accession>
<feature type="signal peptide" evidence="10">
    <location>
        <begin position="1"/>
        <end position="19"/>
    </location>
</feature>
<dbReference type="InterPro" id="IPR036908">
    <property type="entry name" value="RlpA-like_sf"/>
</dbReference>
<name>A0A9P0CU79_9CUCU</name>
<dbReference type="GO" id="GO:0008810">
    <property type="term" value="F:cellulase activity"/>
    <property type="evidence" value="ECO:0007669"/>
    <property type="project" value="UniProtKB-EC"/>
</dbReference>
<feature type="active site" description="Nucleophile" evidence="9">
    <location>
        <position position="40"/>
    </location>
</feature>
<dbReference type="PANTHER" id="PTHR39730:SF1">
    <property type="entry name" value="ENDOGLUCANASE 1"/>
    <property type="match status" value="1"/>
</dbReference>
<dbReference type="InterPro" id="IPR000334">
    <property type="entry name" value="Glyco_hydro_45"/>
</dbReference>
<dbReference type="GO" id="GO:0030245">
    <property type="term" value="P:cellulose catabolic process"/>
    <property type="evidence" value="ECO:0007669"/>
    <property type="project" value="UniProtKB-KW"/>
</dbReference>
<evidence type="ECO:0000256" key="10">
    <source>
        <dbReference type="SAM" id="SignalP"/>
    </source>
</evidence>
<keyword evidence="10" id="KW-0732">Signal</keyword>
<dbReference type="InterPro" id="IPR052288">
    <property type="entry name" value="GH45_Enzymes"/>
</dbReference>